<dbReference type="EMBL" id="JAWRVI010000005">
    <property type="protein sequence ID" value="KAK4093641.1"/>
    <property type="molecule type" value="Genomic_DNA"/>
</dbReference>
<keyword evidence="1" id="KW-0812">Transmembrane</keyword>
<accession>A0ABR0CBD1</accession>
<name>A0ABR0CBD1_PURLI</name>
<evidence type="ECO:0000256" key="1">
    <source>
        <dbReference type="SAM" id="Phobius"/>
    </source>
</evidence>
<proteinExistence type="predicted"/>
<dbReference type="Proteomes" id="UP001287286">
    <property type="component" value="Unassembled WGS sequence"/>
</dbReference>
<sequence length="201" mass="22073">MVQYCMYTANMKHGEEGWDGKTGPRDNVVIERPTANNLEVTRMEVSGGWWAGRLGENELVGEEGVSRTRMRCSLRTDACPLILPDLEVVQESPGRAAGRIDTVTTYEVTSTFVLGLFTATGVILVVALLRRCTDRGTKKVPRSTAARPVPLMITLIQSLLLDQTKPGAHSRDALQAEEKEAVVTMDVNEAQAVVAFSLRDR</sequence>
<organism evidence="2 3">
    <name type="scientific">Purpureocillium lilacinum</name>
    <name type="common">Paecilomyces lilacinus</name>
    <dbReference type="NCBI Taxonomy" id="33203"/>
    <lineage>
        <taxon>Eukaryota</taxon>
        <taxon>Fungi</taxon>
        <taxon>Dikarya</taxon>
        <taxon>Ascomycota</taxon>
        <taxon>Pezizomycotina</taxon>
        <taxon>Sordariomycetes</taxon>
        <taxon>Hypocreomycetidae</taxon>
        <taxon>Hypocreales</taxon>
        <taxon>Ophiocordycipitaceae</taxon>
        <taxon>Purpureocillium</taxon>
    </lineage>
</organism>
<comment type="caution">
    <text evidence="2">The sequence shown here is derived from an EMBL/GenBank/DDBJ whole genome shotgun (WGS) entry which is preliminary data.</text>
</comment>
<keyword evidence="1" id="KW-0472">Membrane</keyword>
<gene>
    <name evidence="2" type="ORF">Purlil1_1975</name>
</gene>
<keyword evidence="3" id="KW-1185">Reference proteome</keyword>
<evidence type="ECO:0000313" key="3">
    <source>
        <dbReference type="Proteomes" id="UP001287286"/>
    </source>
</evidence>
<evidence type="ECO:0000313" key="2">
    <source>
        <dbReference type="EMBL" id="KAK4093641.1"/>
    </source>
</evidence>
<keyword evidence="1" id="KW-1133">Transmembrane helix</keyword>
<feature type="transmembrane region" description="Helical" evidence="1">
    <location>
        <begin position="108"/>
        <end position="129"/>
    </location>
</feature>
<reference evidence="2 3" key="1">
    <citation type="journal article" date="2024" name="Microbiol. Resour. Announc.">
        <title>Genome annotations for the ascomycete fungi Trichoderma harzianum, Trichoderma aggressivum, and Purpureocillium lilacinum.</title>
        <authorList>
            <person name="Beijen E.P.W."/>
            <person name="Ohm R.A."/>
        </authorList>
    </citation>
    <scope>NUCLEOTIDE SEQUENCE [LARGE SCALE GENOMIC DNA]</scope>
    <source>
        <strain evidence="2 3">CBS 150709</strain>
    </source>
</reference>
<protein>
    <submittedName>
        <fullName evidence="2">Uncharacterized protein</fullName>
    </submittedName>
</protein>